<gene>
    <name evidence="2" type="ORF">HKBW3S43_02019</name>
</gene>
<protein>
    <submittedName>
        <fullName evidence="2">Uncharacterized protein</fullName>
    </submittedName>
</protein>
<dbReference type="AlphaFoldDB" id="A0A6V8PZY5"/>
<sequence length="35" mass="3580">CGDSHGLNGVESRKAGEAQKLSGGRRPGEDRGGQL</sequence>
<dbReference type="Proteomes" id="UP000576480">
    <property type="component" value="Unassembled WGS sequence"/>
</dbReference>
<feature type="compositionally biased region" description="Basic and acidic residues" evidence="1">
    <location>
        <begin position="26"/>
        <end position="35"/>
    </location>
</feature>
<feature type="non-terminal residue" evidence="2">
    <location>
        <position position="1"/>
    </location>
</feature>
<evidence type="ECO:0000313" key="3">
    <source>
        <dbReference type="Proteomes" id="UP000576480"/>
    </source>
</evidence>
<organism evidence="2 3">
    <name type="scientific">Candidatus Hakubella thermalkaliphila</name>
    <dbReference type="NCBI Taxonomy" id="2754717"/>
    <lineage>
        <taxon>Bacteria</taxon>
        <taxon>Bacillati</taxon>
        <taxon>Actinomycetota</taxon>
        <taxon>Actinomycetota incertae sedis</taxon>
        <taxon>Candidatus Hakubellales</taxon>
        <taxon>Candidatus Hakubellaceae</taxon>
        <taxon>Candidatus Hakubella</taxon>
    </lineage>
</organism>
<dbReference type="EMBL" id="BLSB01000501">
    <property type="protein sequence ID" value="GFP36231.1"/>
    <property type="molecule type" value="Genomic_DNA"/>
</dbReference>
<accession>A0A6V8PZY5</accession>
<evidence type="ECO:0000313" key="2">
    <source>
        <dbReference type="EMBL" id="GFP36231.1"/>
    </source>
</evidence>
<feature type="region of interest" description="Disordered" evidence="1">
    <location>
        <begin position="1"/>
        <end position="35"/>
    </location>
</feature>
<comment type="caution">
    <text evidence="2">The sequence shown here is derived from an EMBL/GenBank/DDBJ whole genome shotgun (WGS) entry which is preliminary data.</text>
</comment>
<proteinExistence type="predicted"/>
<evidence type="ECO:0000256" key="1">
    <source>
        <dbReference type="SAM" id="MobiDB-lite"/>
    </source>
</evidence>
<reference evidence="2 3" key="1">
    <citation type="journal article" date="2020" name="Front. Microbiol.">
        <title>Single-cell genomics of novel Actinobacteria with the Wood-Ljungdahl pathway discovered in a serpentinizing system.</title>
        <authorList>
            <person name="Merino N."/>
            <person name="Kawai M."/>
            <person name="Boyd E.S."/>
            <person name="Colman D.R."/>
            <person name="McGlynn S.E."/>
            <person name="Nealson K.H."/>
            <person name="Kurokawa K."/>
            <person name="Hongoh Y."/>
        </authorList>
    </citation>
    <scope>NUCLEOTIDE SEQUENCE [LARGE SCALE GENOMIC DNA]</scope>
    <source>
        <strain evidence="2 3">S43</strain>
    </source>
</reference>
<name>A0A6V8PZY5_9ACTN</name>